<comment type="similarity">
    <text evidence="2">Belongs to the flagellar radial spoke RSP3 family.</text>
</comment>
<evidence type="ECO:0000256" key="4">
    <source>
        <dbReference type="ARBA" id="ARBA00022553"/>
    </source>
</evidence>
<evidence type="ECO:0000256" key="3">
    <source>
        <dbReference type="ARBA" id="ARBA00022490"/>
    </source>
</evidence>
<proteinExistence type="inferred from homology"/>
<evidence type="ECO:0000256" key="2">
    <source>
        <dbReference type="ARBA" id="ARBA00006737"/>
    </source>
</evidence>
<dbReference type="InterPro" id="IPR009290">
    <property type="entry name" value="Radial_spoke_3"/>
</dbReference>
<accession>A0ABP1SAK9</accession>
<evidence type="ECO:0000256" key="8">
    <source>
        <dbReference type="ARBA" id="ARBA00023273"/>
    </source>
</evidence>
<evidence type="ECO:0000256" key="5">
    <source>
        <dbReference type="ARBA" id="ARBA00022846"/>
    </source>
</evidence>
<evidence type="ECO:0000256" key="9">
    <source>
        <dbReference type="SAM" id="MobiDB-lite"/>
    </source>
</evidence>
<name>A0ABP1SAK9_9HEXA</name>
<dbReference type="PANTHER" id="PTHR21648">
    <property type="entry name" value="FLAGELLAR RADIAL SPOKE PROTEIN 3"/>
    <property type="match status" value="1"/>
</dbReference>
<keyword evidence="5" id="KW-0282">Flagellum</keyword>
<evidence type="ECO:0008006" key="12">
    <source>
        <dbReference type="Google" id="ProtNLM"/>
    </source>
</evidence>
<keyword evidence="3" id="KW-0963">Cytoplasm</keyword>
<keyword evidence="6" id="KW-0969">Cilium</keyword>
<comment type="caution">
    <text evidence="10">The sequence shown here is derived from an EMBL/GenBank/DDBJ whole genome shotgun (WGS) entry which is preliminary data.</text>
</comment>
<evidence type="ECO:0000256" key="1">
    <source>
        <dbReference type="ARBA" id="ARBA00004611"/>
    </source>
</evidence>
<protein>
    <recommendedName>
        <fullName evidence="12">Radial spoke head protein 3</fullName>
    </recommendedName>
</protein>
<evidence type="ECO:0000256" key="6">
    <source>
        <dbReference type="ARBA" id="ARBA00023069"/>
    </source>
</evidence>
<keyword evidence="11" id="KW-1185">Reference proteome</keyword>
<feature type="region of interest" description="Disordered" evidence="9">
    <location>
        <begin position="44"/>
        <end position="63"/>
    </location>
</feature>
<evidence type="ECO:0000313" key="10">
    <source>
        <dbReference type="EMBL" id="CAL8148390.1"/>
    </source>
</evidence>
<keyword evidence="7" id="KW-0206">Cytoskeleton</keyword>
<dbReference type="PANTHER" id="PTHR21648:SF0">
    <property type="entry name" value="RADIAL SPOKE HEAD PROTEIN 3 HOMOLOG"/>
    <property type="match status" value="1"/>
</dbReference>
<dbReference type="EMBL" id="CAXLJM020000170">
    <property type="protein sequence ID" value="CAL8148390.1"/>
    <property type="molecule type" value="Genomic_DNA"/>
</dbReference>
<evidence type="ECO:0000313" key="11">
    <source>
        <dbReference type="Proteomes" id="UP001642540"/>
    </source>
</evidence>
<keyword evidence="4" id="KW-0597">Phosphoprotein</keyword>
<organism evidence="10 11">
    <name type="scientific">Orchesella dallaii</name>
    <dbReference type="NCBI Taxonomy" id="48710"/>
    <lineage>
        <taxon>Eukaryota</taxon>
        <taxon>Metazoa</taxon>
        <taxon>Ecdysozoa</taxon>
        <taxon>Arthropoda</taxon>
        <taxon>Hexapoda</taxon>
        <taxon>Collembola</taxon>
        <taxon>Entomobryomorpha</taxon>
        <taxon>Entomobryoidea</taxon>
        <taxon>Orchesellidae</taxon>
        <taxon>Orchesellinae</taxon>
        <taxon>Orchesella</taxon>
    </lineage>
</organism>
<keyword evidence="8" id="KW-0966">Cell projection</keyword>
<reference evidence="10 11" key="1">
    <citation type="submission" date="2024-08" db="EMBL/GenBank/DDBJ databases">
        <authorList>
            <person name="Cucini C."/>
            <person name="Frati F."/>
        </authorList>
    </citation>
    <scope>NUCLEOTIDE SEQUENCE [LARGE SCALE GENOMIC DNA]</scope>
</reference>
<dbReference type="Pfam" id="PF06098">
    <property type="entry name" value="Radial_spoke_3"/>
    <property type="match status" value="1"/>
</dbReference>
<evidence type="ECO:0000256" key="7">
    <source>
        <dbReference type="ARBA" id="ARBA00023212"/>
    </source>
</evidence>
<gene>
    <name evidence="10" type="ORF">ODALV1_LOCUS31409</name>
</gene>
<sequence length="440" mass="50006">MVTSSQGVANSKSGRHLRGQASLCAKTIEAPTYGQYYVYSSGPRLSHADRPKTRAPSRKKSAVKECHARHAANIGTKGAHEFYNMMWDPSVYRGNTYKTFETGELDRFRKKGKQDEVLVKKRKYHKQHYKLGGVEKSDLASTEERTERVGFEDMGLQTEMFLEEITMEVGKKDMCTQSDAMEERVVERIIKPFMIGTSQQCQTDPTLSFDFDQNVKPLQKAFSKKLVEQALFETTEEAELEMLRREKRAHMQLQREEQDKHRRLVYAQRTVEEARAVALQNQQRDAKLEEEAESRLGASMFAAGSVAGMVPIAFSIMKIEGYMSETGSQDICNMLMPWMDCEVAAYYSKQNKMSRILLDELLHKVTTEREAEVALGIMNKLQPQILLDAPSNETLSFPVNHLGEFAFSNTSLLSDFGNIDGEEPGTTHIVPSDSDWKKSY</sequence>
<comment type="subcellular location">
    <subcellularLocation>
        <location evidence="1">Cytoplasm</location>
        <location evidence="1">Cytoskeleton</location>
        <location evidence="1">Flagellum axoneme</location>
    </subcellularLocation>
</comment>
<dbReference type="Proteomes" id="UP001642540">
    <property type="component" value="Unassembled WGS sequence"/>
</dbReference>